<reference evidence="2 3" key="1">
    <citation type="submission" date="2019-03" db="EMBL/GenBank/DDBJ databases">
        <title>Genomic Encyclopedia of Type Strains, Phase IV (KMG-IV): sequencing the most valuable type-strain genomes for metagenomic binning, comparative biology and taxonomic classification.</title>
        <authorList>
            <person name="Goeker M."/>
        </authorList>
    </citation>
    <scope>NUCLEOTIDE SEQUENCE [LARGE SCALE GENOMIC DNA]</scope>
    <source>
        <strain evidence="2 3">DSM 45765</strain>
    </source>
</reference>
<organism evidence="2 3">
    <name type="scientific">Tamaricihabitans halophyticus</name>
    <dbReference type="NCBI Taxonomy" id="1262583"/>
    <lineage>
        <taxon>Bacteria</taxon>
        <taxon>Bacillati</taxon>
        <taxon>Actinomycetota</taxon>
        <taxon>Actinomycetes</taxon>
        <taxon>Pseudonocardiales</taxon>
        <taxon>Pseudonocardiaceae</taxon>
        <taxon>Tamaricihabitans</taxon>
    </lineage>
</organism>
<keyword evidence="3" id="KW-1185">Reference proteome</keyword>
<dbReference type="EMBL" id="SLXQ01000002">
    <property type="protein sequence ID" value="TCP54968.1"/>
    <property type="molecule type" value="Genomic_DNA"/>
</dbReference>
<comment type="caution">
    <text evidence="2">The sequence shown here is derived from an EMBL/GenBank/DDBJ whole genome shotgun (WGS) entry which is preliminary data.</text>
</comment>
<name>A0A4R2R0J7_9PSEU</name>
<keyword evidence="1" id="KW-1133">Transmembrane helix</keyword>
<feature type="transmembrane region" description="Helical" evidence="1">
    <location>
        <begin position="6"/>
        <end position="25"/>
    </location>
</feature>
<accession>A0A4R2R0J7</accession>
<dbReference type="Proteomes" id="UP000294911">
    <property type="component" value="Unassembled WGS sequence"/>
</dbReference>
<sequence>MVTFWLATIGFVALGFTPLAVATLLNRRDRRSAGRAEESTWN</sequence>
<gene>
    <name evidence="2" type="ORF">EV191_102179</name>
</gene>
<evidence type="ECO:0000313" key="2">
    <source>
        <dbReference type="EMBL" id="TCP54968.1"/>
    </source>
</evidence>
<evidence type="ECO:0000313" key="3">
    <source>
        <dbReference type="Proteomes" id="UP000294911"/>
    </source>
</evidence>
<keyword evidence="1" id="KW-0812">Transmembrane</keyword>
<protein>
    <submittedName>
        <fullName evidence="2">Uncharacterized protein</fullName>
    </submittedName>
</protein>
<keyword evidence="1" id="KW-0472">Membrane</keyword>
<evidence type="ECO:0000256" key="1">
    <source>
        <dbReference type="SAM" id="Phobius"/>
    </source>
</evidence>
<dbReference type="RefSeq" id="WP_279388415.1">
    <property type="nucleotide sequence ID" value="NZ_SLXQ01000002.1"/>
</dbReference>
<proteinExistence type="predicted"/>
<dbReference type="AlphaFoldDB" id="A0A4R2R0J7"/>